<keyword evidence="7" id="KW-0175">Coiled coil</keyword>
<evidence type="ECO:0000256" key="2">
    <source>
        <dbReference type="ARBA" id="ARBA00005348"/>
    </source>
</evidence>
<dbReference type="SUPFAM" id="SSF48452">
    <property type="entry name" value="TPR-like"/>
    <property type="match status" value="1"/>
</dbReference>
<evidence type="ECO:0000256" key="3">
    <source>
        <dbReference type="ARBA" id="ARBA00022490"/>
    </source>
</evidence>
<dbReference type="Gene3D" id="1.25.40.10">
    <property type="entry name" value="Tetratricopeptide repeat domain"/>
    <property type="match status" value="1"/>
</dbReference>
<evidence type="ECO:0000256" key="5">
    <source>
        <dbReference type="ARBA" id="ARBA00022803"/>
    </source>
</evidence>
<comment type="similarity">
    <text evidence="2">Belongs to the peroxisomal targeting signal receptor family.</text>
</comment>
<accession>A0A8H7Y2S7</accession>
<dbReference type="PROSITE" id="PS50005">
    <property type="entry name" value="TPR"/>
    <property type="match status" value="2"/>
</dbReference>
<name>A0A8H7Y2S7_PSICU</name>
<protein>
    <recommendedName>
        <fullName evidence="9">Peroxisomal targeting signal receptor</fullName>
    </recommendedName>
</protein>
<dbReference type="GO" id="GO:0005052">
    <property type="term" value="F:peroxisome matrix targeting signal-1 binding"/>
    <property type="evidence" value="ECO:0007669"/>
    <property type="project" value="TreeGrafter"/>
</dbReference>
<dbReference type="InterPro" id="IPR011990">
    <property type="entry name" value="TPR-like_helical_dom_sf"/>
</dbReference>
<evidence type="ECO:0000313" key="8">
    <source>
        <dbReference type="EMBL" id="KAG5172511.1"/>
    </source>
</evidence>
<feature type="repeat" description="TPR" evidence="6">
    <location>
        <begin position="553"/>
        <end position="586"/>
    </location>
</feature>
<feature type="coiled-coil region" evidence="7">
    <location>
        <begin position="242"/>
        <end position="269"/>
    </location>
</feature>
<dbReference type="InterPro" id="IPR024111">
    <property type="entry name" value="PEX5/PEX5L"/>
</dbReference>
<dbReference type="GO" id="GO:0016560">
    <property type="term" value="P:protein import into peroxisome matrix, docking"/>
    <property type="evidence" value="ECO:0007669"/>
    <property type="project" value="TreeGrafter"/>
</dbReference>
<dbReference type="PANTHER" id="PTHR10130:SF9">
    <property type="entry name" value="PEROXISOMAL TARGETING SIGNAL RECEPTOR"/>
    <property type="match status" value="1"/>
</dbReference>
<dbReference type="OrthoDB" id="10006023at2759"/>
<dbReference type="Pfam" id="PF13432">
    <property type="entry name" value="TPR_16"/>
    <property type="match status" value="1"/>
</dbReference>
<sequence>MAPVVSRESQEAPDVRVLSERKEIEAKGEEQEQGVVPIQSLISGSECAAPSNPLSQVLKHTEGDRSLQQLHQLPGSSSSIPANEQDLALARQFFEGSSHGLVPGFSMQHPADLARMSEANARSGMGQAWAMEQQQQQMRAFEDSAKAAWATEFSNAPQTNSSAAPLQQGIPSRPEYQQRPSYMQPMYGNSMPVGLGMYGMNSPPMQYGLNPNMNVSDQGKGKAREVDFEAAFAQIAESFGPKEAQTSRIEEVDDTVASLEEALKNATLNGENEELGTDFQKVWDHLQNSELPPPKEDMAKWEAEFSQLMNAQRDELEDYGANMQKAWEGGLGNFEDTFDQGMKFDGEGIPLLGDYTFEPNNKYLDPSSSRSLLGEAKALLENNGSLSEAALMLEAAIQQGELGEGGYETWVLLGETRNMDEREDAGMRALLQGVRKAEENGTPGAGMLSLAISFTNESYDRASHTMLMRWFRARYPDVQIPEETIRAISTNSSWDTHGRITELFLDLARTQHGKDQMDPELQIALGVLFYTNAEYERAQDCFVAALNARPKDYLLWNRLGSSLSNGNKPEEALGAYREALQLRPTYTRAIYNVGVACLNIGADHEAAEHFLSALSLQESTSGDTSDQLWFTLRRAFLSMKRNDLADLAKPEAKSSLDIFRREGFDF</sequence>
<dbReference type="SMART" id="SM00028">
    <property type="entry name" value="TPR"/>
    <property type="match status" value="3"/>
</dbReference>
<dbReference type="GO" id="GO:0005829">
    <property type="term" value="C:cytosol"/>
    <property type="evidence" value="ECO:0007669"/>
    <property type="project" value="TreeGrafter"/>
</dbReference>
<proteinExistence type="inferred from homology"/>
<feature type="repeat" description="TPR" evidence="6">
    <location>
        <begin position="519"/>
        <end position="552"/>
    </location>
</feature>
<keyword evidence="4" id="KW-0677">Repeat</keyword>
<evidence type="ECO:0008006" key="9">
    <source>
        <dbReference type="Google" id="ProtNLM"/>
    </source>
</evidence>
<comment type="caution">
    <text evidence="8">The sequence shown here is derived from an EMBL/GenBank/DDBJ whole genome shotgun (WGS) entry which is preliminary data.</text>
</comment>
<evidence type="ECO:0000256" key="7">
    <source>
        <dbReference type="SAM" id="Coils"/>
    </source>
</evidence>
<dbReference type="EMBL" id="JAFIQS010000002">
    <property type="protein sequence ID" value="KAG5172511.1"/>
    <property type="molecule type" value="Genomic_DNA"/>
</dbReference>
<evidence type="ECO:0000256" key="1">
    <source>
        <dbReference type="ARBA" id="ARBA00004496"/>
    </source>
</evidence>
<organism evidence="8">
    <name type="scientific">Psilocybe cubensis</name>
    <name type="common">Psychedelic mushroom</name>
    <name type="synonym">Stropharia cubensis</name>
    <dbReference type="NCBI Taxonomy" id="181762"/>
    <lineage>
        <taxon>Eukaryota</taxon>
        <taxon>Fungi</taxon>
        <taxon>Dikarya</taxon>
        <taxon>Basidiomycota</taxon>
        <taxon>Agaricomycotina</taxon>
        <taxon>Agaricomycetes</taxon>
        <taxon>Agaricomycetidae</taxon>
        <taxon>Agaricales</taxon>
        <taxon>Agaricineae</taxon>
        <taxon>Strophariaceae</taxon>
        <taxon>Psilocybe</taxon>
    </lineage>
</organism>
<dbReference type="AlphaFoldDB" id="A0A8H7Y2S7"/>
<keyword evidence="3" id="KW-0963">Cytoplasm</keyword>
<dbReference type="GO" id="GO:0005778">
    <property type="term" value="C:peroxisomal membrane"/>
    <property type="evidence" value="ECO:0007669"/>
    <property type="project" value="TreeGrafter"/>
</dbReference>
<dbReference type="InterPro" id="IPR019734">
    <property type="entry name" value="TPR_rpt"/>
</dbReference>
<keyword evidence="5 6" id="KW-0802">TPR repeat</keyword>
<comment type="subcellular location">
    <subcellularLocation>
        <location evidence="1">Cytoplasm</location>
    </subcellularLocation>
</comment>
<reference evidence="8" key="1">
    <citation type="submission" date="2021-02" db="EMBL/GenBank/DDBJ databases">
        <title>Psilocybe cubensis genome.</title>
        <authorList>
            <person name="Mckernan K.J."/>
            <person name="Crawford S."/>
            <person name="Trippe A."/>
            <person name="Kane L.T."/>
            <person name="Mclaughlin S."/>
        </authorList>
    </citation>
    <scope>NUCLEOTIDE SEQUENCE [LARGE SCALE GENOMIC DNA]</scope>
    <source>
        <strain evidence="8">MGC-MH-2018</strain>
    </source>
</reference>
<evidence type="ECO:0000256" key="6">
    <source>
        <dbReference type="PROSITE-ProRule" id="PRU00339"/>
    </source>
</evidence>
<gene>
    <name evidence="8" type="ORF">JR316_002013</name>
</gene>
<dbReference type="PANTHER" id="PTHR10130">
    <property type="entry name" value="PEROXISOMAL TARGETING SIGNAL 1 RECEPTOR PEX5"/>
    <property type="match status" value="1"/>
</dbReference>
<evidence type="ECO:0000256" key="4">
    <source>
        <dbReference type="ARBA" id="ARBA00022737"/>
    </source>
</evidence>